<dbReference type="CDD" id="cd03784">
    <property type="entry name" value="GT1_Gtf-like"/>
    <property type="match status" value="1"/>
</dbReference>
<reference evidence="4" key="1">
    <citation type="submission" date="2018-02" db="EMBL/GenBank/DDBJ databases">
        <authorList>
            <person name="Cohen D.B."/>
            <person name="Kent A.D."/>
        </authorList>
    </citation>
    <scope>NUCLEOTIDE SEQUENCE</scope>
</reference>
<dbReference type="FunFam" id="3.40.50.2000:FF:000055">
    <property type="entry name" value="Glycosyltransferase"/>
    <property type="match status" value="1"/>
</dbReference>
<dbReference type="InterPro" id="IPR002213">
    <property type="entry name" value="UDP_glucos_trans"/>
</dbReference>
<dbReference type="AlphaFoldDB" id="A0A2N9IY87"/>
<dbReference type="FunFam" id="3.40.50.2000:FF:000796">
    <property type="entry name" value="Uncharacterized protein"/>
    <property type="match status" value="1"/>
</dbReference>
<evidence type="ECO:0000313" key="4">
    <source>
        <dbReference type="EMBL" id="SPD29011.1"/>
    </source>
</evidence>
<sequence length="452" mass="51359">MGSLRAKMPHAVCVPFPAQGHVTPMMRLAKLLHSRGFHITFVNTEFNHRRLIRSKGLDYIKGLPDFQFETIPDGLPPSDRDATQDVPSICDATRKNCLAPFKELVLKLNSSSEVPSVTCIISDGIMSFAIKVGEELGIPEVQFWTASACGFMAYLNFSELVKRGILPFKDENFKDDGTLDTPINWIPGMKNIRLKDFPSFIRITDTNDIMFDFLGSESQNCLNSSTIIINTFEEFEHEVLEAISSKFPNIYNIGPIHLLGRHVPESQFMSLGSNLWKEDSKCLQWLDEKEPNSVVYVNYGSVTVMTEQHLKEFAWGLANSKHHFLWIVRPDVVMGDSAMLPEEFFEETKDRGLLTKSVSAGVPIICWPFFAEQQTNTRYACTIWETGVEVNHDVKRDEIEALVKEMMEGDKGKTTRQKAKEWKKKAMEATDIEGPSYKNFERLIKKVLLVSE</sequence>
<gene>
    <name evidence="4" type="ORF">FSB_LOCUS56893</name>
</gene>
<evidence type="ECO:0000256" key="2">
    <source>
        <dbReference type="ARBA" id="ARBA00022679"/>
    </source>
</evidence>
<dbReference type="InterPro" id="IPR058980">
    <property type="entry name" value="Glyco_transf_N"/>
</dbReference>
<protein>
    <recommendedName>
        <fullName evidence="3">Glycosyltransferase N-terminal domain-containing protein</fullName>
    </recommendedName>
</protein>
<dbReference type="Pfam" id="PF26168">
    <property type="entry name" value="Glyco_transf_N"/>
    <property type="match status" value="1"/>
</dbReference>
<dbReference type="Gene3D" id="3.40.50.2000">
    <property type="entry name" value="Glycogen Phosphorylase B"/>
    <property type="match status" value="4"/>
</dbReference>
<keyword evidence="2" id="KW-0808">Transferase</keyword>
<dbReference type="Pfam" id="PF00201">
    <property type="entry name" value="UDPGT"/>
    <property type="match status" value="1"/>
</dbReference>
<accession>A0A2N9IY87</accession>
<evidence type="ECO:0000259" key="3">
    <source>
        <dbReference type="Pfam" id="PF26168"/>
    </source>
</evidence>
<dbReference type="EMBL" id="OIVN01006255">
    <property type="protein sequence ID" value="SPD29011.1"/>
    <property type="molecule type" value="Genomic_DNA"/>
</dbReference>
<dbReference type="PANTHER" id="PTHR11926">
    <property type="entry name" value="GLUCOSYL/GLUCURONOSYL TRANSFERASES"/>
    <property type="match status" value="1"/>
</dbReference>
<proteinExistence type="inferred from homology"/>
<dbReference type="SUPFAM" id="SSF53756">
    <property type="entry name" value="UDP-Glycosyltransferase/glycogen phosphorylase"/>
    <property type="match status" value="1"/>
</dbReference>
<evidence type="ECO:0000256" key="1">
    <source>
        <dbReference type="ARBA" id="ARBA00009995"/>
    </source>
</evidence>
<dbReference type="GO" id="GO:0080043">
    <property type="term" value="F:quercetin 3-O-glucosyltransferase activity"/>
    <property type="evidence" value="ECO:0007669"/>
    <property type="project" value="TreeGrafter"/>
</dbReference>
<name>A0A2N9IY87_FAGSY</name>
<organism evidence="4">
    <name type="scientific">Fagus sylvatica</name>
    <name type="common">Beechnut</name>
    <dbReference type="NCBI Taxonomy" id="28930"/>
    <lineage>
        <taxon>Eukaryota</taxon>
        <taxon>Viridiplantae</taxon>
        <taxon>Streptophyta</taxon>
        <taxon>Embryophyta</taxon>
        <taxon>Tracheophyta</taxon>
        <taxon>Spermatophyta</taxon>
        <taxon>Magnoliopsida</taxon>
        <taxon>eudicotyledons</taxon>
        <taxon>Gunneridae</taxon>
        <taxon>Pentapetalae</taxon>
        <taxon>rosids</taxon>
        <taxon>fabids</taxon>
        <taxon>Fagales</taxon>
        <taxon>Fagaceae</taxon>
        <taxon>Fagus</taxon>
    </lineage>
</organism>
<dbReference type="PANTHER" id="PTHR11926:SF1365">
    <property type="entry name" value="GLYCOSYLTRANSFERASE"/>
    <property type="match status" value="1"/>
</dbReference>
<comment type="similarity">
    <text evidence="1">Belongs to the UDP-glycosyltransferase family.</text>
</comment>
<dbReference type="GO" id="GO:0080044">
    <property type="term" value="F:quercetin 7-O-glucosyltransferase activity"/>
    <property type="evidence" value="ECO:0007669"/>
    <property type="project" value="TreeGrafter"/>
</dbReference>
<feature type="domain" description="Glycosyltransferase N-terminal" evidence="3">
    <location>
        <begin position="12"/>
        <end position="132"/>
    </location>
</feature>